<dbReference type="AlphaFoldDB" id="A0A5J5CD50"/>
<feature type="compositionally biased region" description="Low complexity" evidence="1">
    <location>
        <begin position="22"/>
        <end position="50"/>
    </location>
</feature>
<evidence type="ECO:0000313" key="2">
    <source>
        <dbReference type="EMBL" id="KAA8579647.1"/>
    </source>
</evidence>
<evidence type="ECO:0000256" key="1">
    <source>
        <dbReference type="SAM" id="MobiDB-lite"/>
    </source>
</evidence>
<reference evidence="2 3" key="1">
    <citation type="submission" date="2019-08" db="EMBL/GenBank/DDBJ databases">
        <title>A chromosome-level genome assembly, high-density linkage maps, and genome scans reveal the genomic architecture of hybrid incompatibilities underlying speciation via character displacement in darters (Percidae: Etheostominae).</title>
        <authorList>
            <person name="Moran R.L."/>
            <person name="Catchen J.M."/>
            <person name="Fuller R.C."/>
        </authorList>
    </citation>
    <scope>NUCLEOTIDE SEQUENCE [LARGE SCALE GENOMIC DNA]</scope>
    <source>
        <strain evidence="2">EspeVRDwgs_2016</strain>
        <tissue evidence="2">Muscle</tissue>
    </source>
</reference>
<comment type="caution">
    <text evidence="2">The sequence shown here is derived from an EMBL/GenBank/DDBJ whole genome shotgun (WGS) entry which is preliminary data.</text>
</comment>
<protein>
    <submittedName>
        <fullName evidence="2">Uncharacterized protein</fullName>
    </submittedName>
</protein>
<feature type="region of interest" description="Disordered" evidence="1">
    <location>
        <begin position="1"/>
        <end position="50"/>
    </location>
</feature>
<organism evidence="2 3">
    <name type="scientific">Etheostoma spectabile</name>
    <name type="common">orangethroat darter</name>
    <dbReference type="NCBI Taxonomy" id="54343"/>
    <lineage>
        <taxon>Eukaryota</taxon>
        <taxon>Metazoa</taxon>
        <taxon>Chordata</taxon>
        <taxon>Craniata</taxon>
        <taxon>Vertebrata</taxon>
        <taxon>Euteleostomi</taxon>
        <taxon>Actinopterygii</taxon>
        <taxon>Neopterygii</taxon>
        <taxon>Teleostei</taxon>
        <taxon>Neoteleostei</taxon>
        <taxon>Acanthomorphata</taxon>
        <taxon>Eupercaria</taxon>
        <taxon>Perciformes</taxon>
        <taxon>Percoidei</taxon>
        <taxon>Percidae</taxon>
        <taxon>Etheostomatinae</taxon>
        <taxon>Etheostoma</taxon>
    </lineage>
</organism>
<sequence length="50" mass="5079">MEEGEGPMAVREGQSGHGLPPNASSSSNSTTATTTTTTTTNNLLASVKEQ</sequence>
<name>A0A5J5CD50_9PERO</name>
<evidence type="ECO:0000313" key="3">
    <source>
        <dbReference type="Proteomes" id="UP000327493"/>
    </source>
</evidence>
<keyword evidence="3" id="KW-1185">Reference proteome</keyword>
<dbReference type="Proteomes" id="UP000327493">
    <property type="component" value="Chromosome 24"/>
</dbReference>
<gene>
    <name evidence="2" type="ORF">FQN60_006740</name>
</gene>
<proteinExistence type="predicted"/>
<dbReference type="EMBL" id="VOFY01000024">
    <property type="protein sequence ID" value="KAA8579647.1"/>
    <property type="molecule type" value="Genomic_DNA"/>
</dbReference>
<accession>A0A5J5CD50</accession>
<feature type="non-terminal residue" evidence="2">
    <location>
        <position position="50"/>
    </location>
</feature>